<evidence type="ECO:0000313" key="5">
    <source>
        <dbReference type="EMBL" id="KAL1297826.1"/>
    </source>
</evidence>
<dbReference type="Proteomes" id="UP001562354">
    <property type="component" value="Unassembled WGS sequence"/>
</dbReference>
<dbReference type="PANTHER" id="PTHR11188:SF17">
    <property type="entry name" value="FI21816P1"/>
    <property type="match status" value="1"/>
</dbReference>
<evidence type="ECO:0000256" key="2">
    <source>
        <dbReference type="ARBA" id="ARBA00038766"/>
    </source>
</evidence>
<comment type="caution">
    <text evidence="5">The sequence shown here is derived from an EMBL/GenBank/DDBJ whole genome shotgun (WGS) entry which is preliminary data.</text>
</comment>
<accession>A0ABR3P4X3</accession>
<dbReference type="SMART" id="SM01017">
    <property type="entry name" value="Arrestin_C"/>
    <property type="match status" value="1"/>
</dbReference>
<dbReference type="GeneID" id="95980054"/>
<feature type="region of interest" description="Disordered" evidence="3">
    <location>
        <begin position="452"/>
        <end position="540"/>
    </location>
</feature>
<organism evidence="5 6">
    <name type="scientific">Neodothiora populina</name>
    <dbReference type="NCBI Taxonomy" id="2781224"/>
    <lineage>
        <taxon>Eukaryota</taxon>
        <taxon>Fungi</taxon>
        <taxon>Dikarya</taxon>
        <taxon>Ascomycota</taxon>
        <taxon>Pezizomycotina</taxon>
        <taxon>Dothideomycetes</taxon>
        <taxon>Dothideomycetidae</taxon>
        <taxon>Dothideales</taxon>
        <taxon>Dothioraceae</taxon>
        <taxon>Neodothiora</taxon>
    </lineage>
</organism>
<dbReference type="InterPro" id="IPR014752">
    <property type="entry name" value="Arrestin-like_C"/>
</dbReference>
<dbReference type="InterPro" id="IPR050357">
    <property type="entry name" value="Arrestin_domain-protein"/>
</dbReference>
<gene>
    <name evidence="5" type="ORF">AAFC00_006355</name>
</gene>
<dbReference type="InterPro" id="IPR011022">
    <property type="entry name" value="Arrestin_C-like"/>
</dbReference>
<dbReference type="RefSeq" id="XP_069197508.1">
    <property type="nucleotide sequence ID" value="XM_069346300.1"/>
</dbReference>
<feature type="domain" description="Arrestin C-terminal-like" evidence="4">
    <location>
        <begin position="171"/>
        <end position="331"/>
    </location>
</feature>
<feature type="compositionally biased region" description="Low complexity" evidence="3">
    <location>
        <begin position="499"/>
        <end position="513"/>
    </location>
</feature>
<evidence type="ECO:0000259" key="4">
    <source>
        <dbReference type="SMART" id="SM01017"/>
    </source>
</evidence>
<protein>
    <recommendedName>
        <fullName evidence="4">Arrestin C-terminal-like domain-containing protein</fullName>
    </recommendedName>
</protein>
<evidence type="ECO:0000256" key="1">
    <source>
        <dbReference type="ARBA" id="ARBA00005298"/>
    </source>
</evidence>
<feature type="compositionally biased region" description="Polar residues" evidence="3">
    <location>
        <begin position="478"/>
        <end position="498"/>
    </location>
</feature>
<comment type="similarity">
    <text evidence="1">Belongs to the arrestin family.</text>
</comment>
<dbReference type="Gene3D" id="2.60.40.640">
    <property type="match status" value="1"/>
</dbReference>
<name>A0ABR3P4X3_9PEZI</name>
<feature type="compositionally biased region" description="Polar residues" evidence="3">
    <location>
        <begin position="588"/>
        <end position="600"/>
    </location>
</feature>
<dbReference type="InterPro" id="IPR011021">
    <property type="entry name" value="Arrestin-like_N"/>
</dbReference>
<dbReference type="Pfam" id="PF00339">
    <property type="entry name" value="Arrestin_N"/>
    <property type="match status" value="1"/>
</dbReference>
<sequence>MVHTPRQKPTLEIVPNTRFIVFHGDQHEASPVKLHGVLRFTTPDPMSIKNVKIWLEGKRRISWFYMGGMAAGEVSDKKTFWHEERNLGTSGTHKINSGTIEWPFEFQLDPSMPESIEGMNSTYIVYDLHASISRPGWNAKDIVAHSHIRIVRTLGPEQMETTRSRTNSDIWANKLSYSISIPTDAVVFGTSIVADVELSPIRKGIRLGKIEMRLIEAVTKRIQQSEVPDLRGDRCKVDESDVAKAEMDFPEDSRVTFDNETPDNPTMEDEKYVFKAKLELPKSLRQCRQDVDSHNINITHRFKLMVNIHNPEGHVSQLVCRLPVKLFISPNLPVDDSNMVQVGLSTLSDFELNQQEAAVNAPPEYGRHQLDALYNDISLNGYMTRPPSGSSTPFYAASRNASSENLQSLNGVAAMDTMPEEEGHFAPNLLRSRLANLADQGSSRQQRVLRIHHSPSGGNTPHNGLDMEHSYRSGYASAPTSGSYAPTSGSYFSSHFGTSNRSSPPHQSPSHSVPESRRTSDDMEEDGTEVHQNDYDMGTLSRVPSYGAAVRTPGLVTPFTDGPPSYFEATSRPPSPGLTRPSAVHVRSGTSTPNSNSSAQTLREANGLSLLSQAHHDDARLRMLRARVD</sequence>
<reference evidence="5 6" key="1">
    <citation type="submission" date="2024-07" db="EMBL/GenBank/DDBJ databases">
        <title>Draft sequence of the Neodothiora populina.</title>
        <authorList>
            <person name="Drown D.D."/>
            <person name="Schuette U.S."/>
            <person name="Buechlein A.B."/>
            <person name="Rusch D.R."/>
            <person name="Winton L.W."/>
            <person name="Adams G.A."/>
        </authorList>
    </citation>
    <scope>NUCLEOTIDE SEQUENCE [LARGE SCALE GENOMIC DNA]</scope>
    <source>
        <strain evidence="5 6">CPC 39397</strain>
    </source>
</reference>
<evidence type="ECO:0000256" key="3">
    <source>
        <dbReference type="SAM" id="MobiDB-lite"/>
    </source>
</evidence>
<evidence type="ECO:0000313" key="6">
    <source>
        <dbReference type="Proteomes" id="UP001562354"/>
    </source>
</evidence>
<keyword evidence="6" id="KW-1185">Reference proteome</keyword>
<proteinExistence type="inferred from homology"/>
<dbReference type="Pfam" id="PF02752">
    <property type="entry name" value="Arrestin_C"/>
    <property type="match status" value="1"/>
</dbReference>
<dbReference type="EMBL" id="JBFMKM010000014">
    <property type="protein sequence ID" value="KAL1297826.1"/>
    <property type="molecule type" value="Genomic_DNA"/>
</dbReference>
<comment type="subunit">
    <text evidence="2">Interacts with hulA.</text>
</comment>
<dbReference type="PANTHER" id="PTHR11188">
    <property type="entry name" value="ARRESTIN DOMAIN CONTAINING PROTEIN"/>
    <property type="match status" value="1"/>
</dbReference>
<feature type="region of interest" description="Disordered" evidence="3">
    <location>
        <begin position="561"/>
        <end position="600"/>
    </location>
</feature>